<evidence type="ECO:0000256" key="4">
    <source>
        <dbReference type="ARBA" id="ARBA00022483"/>
    </source>
</evidence>
<dbReference type="GO" id="GO:0051294">
    <property type="term" value="P:establishment of spindle orientation"/>
    <property type="evidence" value="ECO:0007669"/>
    <property type="project" value="TreeGrafter"/>
</dbReference>
<evidence type="ECO:0000259" key="13">
    <source>
        <dbReference type="Pfam" id="PF08596"/>
    </source>
</evidence>
<dbReference type="Pfam" id="PF08596">
    <property type="entry name" value="Lgl_C"/>
    <property type="match status" value="1"/>
</dbReference>
<feature type="domain" description="Lethal giant larvae (Lgl)-like C-terminal" evidence="13">
    <location>
        <begin position="892"/>
        <end position="969"/>
    </location>
</feature>
<feature type="region of interest" description="Disordered" evidence="11">
    <location>
        <begin position="982"/>
        <end position="1030"/>
    </location>
</feature>
<feature type="region of interest" description="Disordered" evidence="11">
    <location>
        <begin position="1145"/>
        <end position="1167"/>
    </location>
</feature>
<comment type="subcellular location">
    <subcellularLocation>
        <location evidence="2">Cytoplasm</location>
    </subcellularLocation>
    <subcellularLocation>
        <location evidence="1">Endomembrane system</location>
    </subcellularLocation>
</comment>
<dbReference type="PANTHER" id="PTHR10241:SF29">
    <property type="entry name" value="LETHAL(2) GIANT LARVAE PROTEIN"/>
    <property type="match status" value="1"/>
</dbReference>
<keyword evidence="9" id="KW-0131">Cell cycle</keyword>
<feature type="compositionally biased region" description="Polar residues" evidence="11">
    <location>
        <begin position="984"/>
        <end position="993"/>
    </location>
</feature>
<organism evidence="14 15">
    <name type="scientific">Drosophila busckii</name>
    <name type="common">Fruit fly</name>
    <dbReference type="NCBI Taxonomy" id="30019"/>
    <lineage>
        <taxon>Eukaryota</taxon>
        <taxon>Metazoa</taxon>
        <taxon>Ecdysozoa</taxon>
        <taxon>Arthropoda</taxon>
        <taxon>Hexapoda</taxon>
        <taxon>Insecta</taxon>
        <taxon>Pterygota</taxon>
        <taxon>Neoptera</taxon>
        <taxon>Endopterygota</taxon>
        <taxon>Diptera</taxon>
        <taxon>Brachycera</taxon>
        <taxon>Muscomorpha</taxon>
        <taxon>Ephydroidea</taxon>
        <taxon>Drosophilidae</taxon>
        <taxon>Drosophila</taxon>
    </lineage>
</organism>
<keyword evidence="6" id="KW-0853">WD repeat</keyword>
<dbReference type="GO" id="GO:0005096">
    <property type="term" value="F:GTPase activator activity"/>
    <property type="evidence" value="ECO:0007669"/>
    <property type="project" value="TreeGrafter"/>
</dbReference>
<dbReference type="GO" id="GO:0030864">
    <property type="term" value="C:cortical actin cytoskeleton"/>
    <property type="evidence" value="ECO:0007669"/>
    <property type="project" value="TreeGrafter"/>
</dbReference>
<evidence type="ECO:0000256" key="2">
    <source>
        <dbReference type="ARBA" id="ARBA00004496"/>
    </source>
</evidence>
<evidence type="ECO:0000313" key="15">
    <source>
        <dbReference type="Proteomes" id="UP000494163"/>
    </source>
</evidence>
<gene>
    <name evidence="14" type="ORF">Dbus_chr2Lg71</name>
</gene>
<evidence type="ECO:0000256" key="5">
    <source>
        <dbReference type="ARBA" id="ARBA00022490"/>
    </source>
</evidence>
<dbReference type="AlphaFoldDB" id="A0A0M5IVV3"/>
<dbReference type="GO" id="GO:0030866">
    <property type="term" value="P:cortical actin cytoskeleton organization"/>
    <property type="evidence" value="ECO:0007669"/>
    <property type="project" value="TreeGrafter"/>
</dbReference>
<dbReference type="SUPFAM" id="SSF50978">
    <property type="entry name" value="WD40 repeat-like"/>
    <property type="match status" value="2"/>
</dbReference>
<dbReference type="OrthoDB" id="19944at2759"/>
<protein>
    <recommendedName>
        <fullName evidence="10">Lethal(2) giant larvae protein</fullName>
    </recommendedName>
</protein>
<keyword evidence="15" id="KW-1185">Reference proteome</keyword>
<dbReference type="InterPro" id="IPR015943">
    <property type="entry name" value="WD40/YVTN_repeat-like_dom_sf"/>
</dbReference>
<dbReference type="FunFam" id="2.130.10.10:FF:001433">
    <property type="entry name" value="Lethal(2) giant larvae protein"/>
    <property type="match status" value="1"/>
</dbReference>
<dbReference type="EMBL" id="CP012523">
    <property type="protein sequence ID" value="ALC37986.1"/>
    <property type="molecule type" value="Genomic_DNA"/>
</dbReference>
<sequence length="1167" mass="127100">MLKFIRGKGQQPSVERQRLQKELFAYRKTAQHGFPHKPSALAYDPVSKLMAIGTQTGALKVFGQPGVELYAQHTLVNNTASELNVQLLEWVYGSGRILSLTAANQLILWEPVGTTLVPIRTLPFDGKLKKVSSLCCSLNKDVVWIGTEGGNIYQFDLKSFTMREPVIYHDVVLEQVPPSYKLNPGAIESIRQLPNALNKLLIAYNRGLCVLWDLESSSVERAYIAPGHGQSVGLFVNASGTEFHWYHADGSYANWSITSGEPPQNVNYVPYGPDPCKSINRLYKGKRGMSDVIIFSGGMPRSAYGDHNCVSVHSSDGHKICLDFTSKVIDFFVTYDTSAKDDAQVLIVLLEEELCAYDLTDAKVPAIKAPYLHSVHASAVTCNYLASQVSQAVYESIARVGTEQDMGYSDMEWPITGGVLEDDADSHAETNETAKLYEILLTGHEDGSVKFWDCSDVLLQPIYNFKTANIFGQENHDDDLGNVSMEQIDESEPPFRKAGLFDPYSDDPRLAVKKIALCPNTGQLVVGGTAGQLIIANFEADAGTENRPLKLSSMNLVSDRDGFVWKGHDQLNVRSNLLEEDAAPFIEKGVGISGVLQVLPPASITCLALEANWGVVSAGTAHGLVLFDFKNFVPVFHRCTLNPNDLTGAGEQLSRRKSFKKSLRESFRKLRKGRSTRTNNANQLPTTLEARPVERQIEARSTDDGMGSMVRCLFFAKTYITNVNITSPTLWSATNASTVSVFLLHLPPAQTAATAMPPASGNATPQPPRRISAQLAKEIQLKHRAPVVGISIFDQTGCPVDQLTHGENGSPPHRVLIASEEQFKVFSLPQLKPINKYKLTAHEGARIRRIHFGSFSCRVSNELLQNLHGSSPTKSTRSSEAGGDGALNASATTALAGGENYHEMALICLTNMGDIMVLSVPELKRQLNAAAVRREDINGISSLCFTNSGEALYMMSSSELQRIALSTSKVVQPAGIVEIEPLTSEDSNSNMLNNEADESDGEVDAGTENDGVGNNEAPVAKQRAKPLDLNAENNALPLSNGITSGNSPNRANETITSSIGDITVDSVRDHLNTTTTTLCSTTTEETVGRLSVLSTQTNQSTTNINMKNLPDLNIPDLLDADSKAKSMEKSTSSVVIKSVITSISHEKMNGENETTKTKTTTHEESQF</sequence>
<evidence type="ECO:0000256" key="3">
    <source>
        <dbReference type="ARBA" id="ARBA00008070"/>
    </source>
</evidence>
<feature type="domain" description="Lethal giant larvae homologue 2" evidence="12">
    <location>
        <begin position="268"/>
        <end position="363"/>
    </location>
</feature>
<comment type="similarity">
    <text evidence="3">Belongs to the WD repeat L(2)GL family.</text>
</comment>
<dbReference type="InterPro" id="IPR013577">
    <property type="entry name" value="LLGL2"/>
</dbReference>
<proteinExistence type="inferred from homology"/>
<dbReference type="GO" id="GO:0032878">
    <property type="term" value="P:regulation of establishment or maintenance of cell polarity"/>
    <property type="evidence" value="ECO:0007669"/>
    <property type="project" value="TreeGrafter"/>
</dbReference>
<dbReference type="Pfam" id="PF08366">
    <property type="entry name" value="LLGL"/>
    <property type="match status" value="1"/>
</dbReference>
<reference evidence="14 15" key="1">
    <citation type="submission" date="2015-08" db="EMBL/GenBank/DDBJ databases">
        <title>Ancestral chromatin configuration constrains chromatin evolution on differentiating sex chromosomes in Drosophila.</title>
        <authorList>
            <person name="Zhou Q."/>
            <person name="Bachtrog D."/>
        </authorList>
    </citation>
    <scope>NUCLEOTIDE SEQUENCE [LARGE SCALE GENOMIC DNA]</scope>
    <source>
        <tissue evidence="14">Whole larvae</tissue>
    </source>
</reference>
<dbReference type="InterPro" id="IPR000664">
    <property type="entry name" value="Lethal2_giant"/>
</dbReference>
<keyword evidence="4" id="KW-0268">Exocytosis</keyword>
<evidence type="ECO:0000256" key="8">
    <source>
        <dbReference type="ARBA" id="ARBA00023136"/>
    </source>
</evidence>
<keyword evidence="7" id="KW-0677">Repeat</keyword>
<dbReference type="GO" id="GO:0019905">
    <property type="term" value="F:syntaxin binding"/>
    <property type="evidence" value="ECO:0007669"/>
    <property type="project" value="TreeGrafter"/>
</dbReference>
<dbReference type="InterPro" id="IPR036322">
    <property type="entry name" value="WD40_repeat_dom_sf"/>
</dbReference>
<dbReference type="GO" id="GO:0005886">
    <property type="term" value="C:plasma membrane"/>
    <property type="evidence" value="ECO:0007669"/>
    <property type="project" value="TreeGrafter"/>
</dbReference>
<evidence type="ECO:0000256" key="9">
    <source>
        <dbReference type="ARBA" id="ARBA00023306"/>
    </source>
</evidence>
<evidence type="ECO:0000256" key="6">
    <source>
        <dbReference type="ARBA" id="ARBA00022574"/>
    </source>
</evidence>
<evidence type="ECO:0000256" key="11">
    <source>
        <dbReference type="SAM" id="MobiDB-lite"/>
    </source>
</evidence>
<evidence type="ECO:0000256" key="7">
    <source>
        <dbReference type="ARBA" id="ARBA00022737"/>
    </source>
</evidence>
<dbReference type="PANTHER" id="PTHR10241">
    <property type="entry name" value="LETHAL 2 GIANT LARVAE PROTEIN"/>
    <property type="match status" value="1"/>
</dbReference>
<evidence type="ECO:0000313" key="14">
    <source>
        <dbReference type="EMBL" id="ALC37986.1"/>
    </source>
</evidence>
<feature type="compositionally biased region" description="Acidic residues" evidence="11">
    <location>
        <begin position="995"/>
        <end position="1007"/>
    </location>
</feature>
<evidence type="ECO:0000256" key="10">
    <source>
        <dbReference type="ARBA" id="ARBA00073928"/>
    </source>
</evidence>
<dbReference type="GO" id="GO:0006887">
    <property type="term" value="P:exocytosis"/>
    <property type="evidence" value="ECO:0007669"/>
    <property type="project" value="UniProtKB-KW"/>
</dbReference>
<accession>A0A0M5IVV3</accession>
<keyword evidence="5" id="KW-0963">Cytoplasm</keyword>
<dbReference type="GO" id="GO:0008593">
    <property type="term" value="P:regulation of Notch signaling pathway"/>
    <property type="evidence" value="ECO:0007669"/>
    <property type="project" value="TreeGrafter"/>
</dbReference>
<keyword evidence="8" id="KW-0472">Membrane</keyword>
<dbReference type="Proteomes" id="UP000494163">
    <property type="component" value="Chromosome 2L"/>
</dbReference>
<evidence type="ECO:0000259" key="12">
    <source>
        <dbReference type="Pfam" id="PF08366"/>
    </source>
</evidence>
<dbReference type="Gene3D" id="2.130.10.10">
    <property type="entry name" value="YVTN repeat-like/Quinoprotein amine dehydrogenase"/>
    <property type="match status" value="1"/>
</dbReference>
<evidence type="ECO:0000256" key="1">
    <source>
        <dbReference type="ARBA" id="ARBA00004308"/>
    </source>
</evidence>
<dbReference type="GO" id="GO:0012505">
    <property type="term" value="C:endomembrane system"/>
    <property type="evidence" value="ECO:0007669"/>
    <property type="project" value="UniProtKB-SubCell"/>
</dbReference>
<dbReference type="InterPro" id="IPR013905">
    <property type="entry name" value="Lgl_C_dom"/>
</dbReference>
<dbReference type="OMA" id="TKNHSRP"/>
<name>A0A0M5IVV3_DROBS</name>
<dbReference type="PRINTS" id="PR00962">
    <property type="entry name" value="LETHAL2GIANT"/>
</dbReference>
<dbReference type="GO" id="GO:0006893">
    <property type="term" value="P:Golgi to plasma membrane transport"/>
    <property type="evidence" value="ECO:0007669"/>
    <property type="project" value="TreeGrafter"/>
</dbReference>
<dbReference type="GO" id="GO:0045159">
    <property type="term" value="F:myosin II binding"/>
    <property type="evidence" value="ECO:0007669"/>
    <property type="project" value="TreeGrafter"/>
</dbReference>
<dbReference type="STRING" id="30019.A0A0M5IVV3"/>